<dbReference type="InterPro" id="IPR036575">
    <property type="entry name" value="TFIIS_cen_dom_sf"/>
</dbReference>
<sequence>MSQQLPIQSIQMGQVEPISNKLDSSIQMGIVGPENSGRLQQIPMANMQMGMMGPVSSDALSQQISALHNKAQPLEPMPNNNVLQKLSVTNMQIGNIDPRASSLTPEQFLLHSNVGSLQSTMLKRKAPMESTSNSPGLQKLSMPNKRVVQMEHRPWMQHLSAPNKLPVQSQSISSPSGLQRSQAPSKKSTSSKAGLQQLSAQKNQSGQPSPRFQSESSESVRSKLRESLAAALALVSMQQDTSGKSSENEDASIAGSTQENSKSSVHDLGTTDAGNHMSEGAKRSLSVKEDPLDQKRNDDHSTAQGFSSSNAGDCLQPSKTDGQSTISMRDEETSFSDCFFVKDELLQGNGLSWVLEPVMGVAENKDIETTKRPLDLEDSSHVSGGQAVPSPQTVASTIEAELYNLFGGVNKKYKEKGRSLLFNLKDRNNPELRARVMSGEIPPEKLCSMTAEELASKELSEWRMAKAEELAQMVVLPDSDVDMRRLVKKTHKGEFQVEVEPVDIVSAEVAIGASSVTRMRPKPKEKRASSPSKRDQMKDKGYASNEKSSSEVEDVLMIPSSEGTDLMQGLMVDDELKDAEFLPPIVSLDEFMESLNSEPPFENLPVDSGKTAPVSDKDDSQVGSESKSPDATIRDPDDRTSSSRDIVDVKHIKPDTDGKSTDNHGKSETAPTFHVPKGECVWEGLLQLNVSVLASVIGIFKSGEKTSSKGWPGLIEIKGRVRLEPFEKFLQELPMSRSRAVMAVHFVGKEGSSESESAGVSEVADSYVMDSRVGFGEPAPGVELYLCPPHSKTREMLGKVLPKDQVDALNAIDNGLIGVIVWRKPQITSTISPNSASHHKHNSKKEHFTSRRHQEKDANLNVNVTAKQQPLPLAGPSAFTKPQPDDNEDDDDDDLPPGFGPPATRDGDDLPEFNFSSGSVTPRSQTSTTQSVIQGQGMSHFHQHSQAHSRPVDQMRELVHRYGQPKTSTSSGNWQDKRGFGVVVQPWDDDDDDMPEWRPEDNKQVPHPRPHTHSQPVHMHGIQQPILRANMIQETPHQQMAQQPMSLQPMLRPNMVQETPQQMAQPAMPLHSQMNGIHGHQNTAPSWQQQGPWMVQQNSAPLWQQQGPWMVPNPGSHGLPVYQPNSVQFYGAPGPEAGQQGMAWRRDAPASRGF</sequence>
<dbReference type="InterPro" id="IPR012921">
    <property type="entry name" value="SPOC_C"/>
</dbReference>
<feature type="compositionally biased region" description="Acidic residues" evidence="1">
    <location>
        <begin position="885"/>
        <end position="895"/>
    </location>
</feature>
<name>B9T1M3_RICCO</name>
<feature type="compositionally biased region" description="Basic and acidic residues" evidence="1">
    <location>
        <begin position="279"/>
        <end position="301"/>
    </location>
</feature>
<feature type="region of interest" description="Disordered" evidence="1">
    <location>
        <begin position="596"/>
        <end position="672"/>
    </location>
</feature>
<feature type="region of interest" description="Disordered" evidence="1">
    <location>
        <begin position="869"/>
        <end position="951"/>
    </location>
</feature>
<dbReference type="SUPFAM" id="SSF46942">
    <property type="entry name" value="Elongation factor TFIIS domain 2"/>
    <property type="match status" value="1"/>
</dbReference>
<dbReference type="PANTHER" id="PTHR11477:SF20">
    <property type="entry name" value="SPOC DOMAIN _ TRANSCRIPTION ELONGATION FACTOR S-II PROTEIN"/>
    <property type="match status" value="1"/>
</dbReference>
<proteinExistence type="predicted"/>
<accession>B9T1M3</accession>
<feature type="region of interest" description="Disordered" evidence="1">
    <location>
        <begin position="830"/>
        <end position="856"/>
    </location>
</feature>
<dbReference type="CDD" id="cd21538">
    <property type="entry name" value="SPOC_TFIIS"/>
    <property type="match status" value="1"/>
</dbReference>
<feature type="compositionally biased region" description="Polar residues" evidence="1">
    <location>
        <begin position="254"/>
        <end position="263"/>
    </location>
</feature>
<dbReference type="GO" id="GO:0006357">
    <property type="term" value="P:regulation of transcription by RNA polymerase II"/>
    <property type="evidence" value="ECO:0000318"/>
    <property type="project" value="GO_Central"/>
</dbReference>
<keyword evidence="4" id="KW-1185">Reference proteome</keyword>
<feature type="region of interest" description="Disordered" evidence="1">
    <location>
        <begin position="987"/>
        <end position="1017"/>
    </location>
</feature>
<feature type="region of interest" description="Disordered" evidence="1">
    <location>
        <begin position="238"/>
        <end position="328"/>
    </location>
</feature>
<organism evidence="3 4">
    <name type="scientific">Ricinus communis</name>
    <name type="common">Castor bean</name>
    <dbReference type="NCBI Taxonomy" id="3988"/>
    <lineage>
        <taxon>Eukaryota</taxon>
        <taxon>Viridiplantae</taxon>
        <taxon>Streptophyta</taxon>
        <taxon>Embryophyta</taxon>
        <taxon>Tracheophyta</taxon>
        <taxon>Spermatophyta</taxon>
        <taxon>Magnoliopsida</taxon>
        <taxon>eudicotyledons</taxon>
        <taxon>Gunneridae</taxon>
        <taxon>Pentapetalae</taxon>
        <taxon>rosids</taxon>
        <taxon>fabids</taxon>
        <taxon>Malpighiales</taxon>
        <taxon>Euphorbiaceae</taxon>
        <taxon>Acalyphoideae</taxon>
        <taxon>Acalypheae</taxon>
        <taxon>Ricinus</taxon>
    </lineage>
</organism>
<evidence type="ECO:0000256" key="1">
    <source>
        <dbReference type="SAM" id="MobiDB-lite"/>
    </source>
</evidence>
<dbReference type="PROSITE" id="PS51321">
    <property type="entry name" value="TFIIS_CENTRAL"/>
    <property type="match status" value="1"/>
</dbReference>
<evidence type="ECO:0000313" key="3">
    <source>
        <dbReference type="EMBL" id="EEF30241.1"/>
    </source>
</evidence>
<feature type="domain" description="TFIIS central" evidence="2">
    <location>
        <begin position="362"/>
        <end position="482"/>
    </location>
</feature>
<protein>
    <submittedName>
        <fullName evidence="3">Transcription elongation factor s-II, putative</fullName>
    </submittedName>
</protein>
<evidence type="ECO:0000259" key="2">
    <source>
        <dbReference type="PROSITE" id="PS51321"/>
    </source>
</evidence>
<feature type="compositionally biased region" description="Polar residues" evidence="1">
    <location>
        <begin position="302"/>
        <end position="327"/>
    </location>
</feature>
<dbReference type="EMBL" id="EQ974349">
    <property type="protein sequence ID" value="EEF30241.1"/>
    <property type="molecule type" value="Genomic_DNA"/>
</dbReference>
<feature type="compositionally biased region" description="Polar residues" evidence="1">
    <location>
        <begin position="914"/>
        <end position="937"/>
    </location>
</feature>
<dbReference type="GO" id="GO:0005634">
    <property type="term" value="C:nucleus"/>
    <property type="evidence" value="ECO:0000318"/>
    <property type="project" value="GO_Central"/>
</dbReference>
<dbReference type="Gene3D" id="1.10.472.30">
    <property type="entry name" value="Transcription elongation factor S-II, central domain"/>
    <property type="match status" value="1"/>
</dbReference>
<feature type="compositionally biased region" description="Polar residues" evidence="1">
    <location>
        <begin position="166"/>
        <end position="217"/>
    </location>
</feature>
<keyword evidence="3" id="KW-0251">Elongation factor</keyword>
<feature type="region of interest" description="Disordered" evidence="1">
    <location>
        <begin position="163"/>
        <end position="223"/>
    </location>
</feature>
<dbReference type="STRING" id="3988.B9T1M3"/>
<evidence type="ECO:0000313" key="4">
    <source>
        <dbReference type="Proteomes" id="UP000008311"/>
    </source>
</evidence>
<feature type="compositionally biased region" description="Basic and acidic residues" evidence="1">
    <location>
        <begin position="995"/>
        <end position="1004"/>
    </location>
</feature>
<keyword evidence="3" id="KW-0648">Protein biosynthesis</keyword>
<feature type="compositionally biased region" description="Basic and acidic residues" evidence="1">
    <location>
        <begin position="632"/>
        <end position="667"/>
    </location>
</feature>
<dbReference type="PANTHER" id="PTHR11477">
    <property type="entry name" value="TRANSCRIPTION FACTOR S-II ZINC FINGER DOMAIN-CONTAINING PROTEIN"/>
    <property type="match status" value="1"/>
</dbReference>
<dbReference type="Pfam" id="PF07744">
    <property type="entry name" value="SPOC"/>
    <property type="match status" value="1"/>
</dbReference>
<dbReference type="Proteomes" id="UP000008311">
    <property type="component" value="Unassembled WGS sequence"/>
</dbReference>
<dbReference type="InParanoid" id="B9T1M3"/>
<dbReference type="InterPro" id="IPR003618">
    <property type="entry name" value="TFIIS_cen_dom"/>
</dbReference>
<feature type="compositionally biased region" description="Basic and acidic residues" evidence="1">
    <location>
        <begin position="845"/>
        <end position="856"/>
    </location>
</feature>
<feature type="region of interest" description="Disordered" evidence="1">
    <location>
        <begin position="516"/>
        <end position="554"/>
    </location>
</feature>
<dbReference type="AlphaFoldDB" id="B9T1M3"/>
<dbReference type="eggNOG" id="KOG1634">
    <property type="taxonomic scope" value="Eukaryota"/>
</dbReference>
<dbReference type="GO" id="GO:0003746">
    <property type="term" value="F:translation elongation factor activity"/>
    <property type="evidence" value="ECO:0007669"/>
    <property type="project" value="UniProtKB-KW"/>
</dbReference>
<dbReference type="FunCoup" id="B9T1M3">
    <property type="interactions" value="1504"/>
</dbReference>
<dbReference type="Pfam" id="PF07500">
    <property type="entry name" value="TFIIS_M"/>
    <property type="match status" value="1"/>
</dbReference>
<feature type="region of interest" description="Disordered" evidence="1">
    <location>
        <begin position="120"/>
        <end position="143"/>
    </location>
</feature>
<dbReference type="SMART" id="SM00510">
    <property type="entry name" value="TFS2M"/>
    <property type="match status" value="1"/>
</dbReference>
<reference evidence="4" key="1">
    <citation type="journal article" date="2010" name="Nat. Biotechnol.">
        <title>Draft genome sequence of the oilseed species Ricinus communis.</title>
        <authorList>
            <person name="Chan A.P."/>
            <person name="Crabtree J."/>
            <person name="Zhao Q."/>
            <person name="Lorenzi H."/>
            <person name="Orvis J."/>
            <person name="Puiu D."/>
            <person name="Melake-Berhan A."/>
            <person name="Jones K.M."/>
            <person name="Redman J."/>
            <person name="Chen G."/>
            <person name="Cahoon E.B."/>
            <person name="Gedil M."/>
            <person name="Stanke M."/>
            <person name="Haas B.J."/>
            <person name="Wortman J.R."/>
            <person name="Fraser-Liggett C.M."/>
            <person name="Ravel J."/>
            <person name="Rabinowicz P.D."/>
        </authorList>
    </citation>
    <scope>NUCLEOTIDE SEQUENCE [LARGE SCALE GENOMIC DNA]</scope>
    <source>
        <strain evidence="4">cv. Hale</strain>
    </source>
</reference>
<gene>
    <name evidence="3" type="ORF">RCOM_0122480</name>
</gene>
<dbReference type="GO" id="GO:0006351">
    <property type="term" value="P:DNA-templated transcription"/>
    <property type="evidence" value="ECO:0007669"/>
    <property type="project" value="InterPro"/>
</dbReference>
<feature type="compositionally biased region" description="Basic and acidic residues" evidence="1">
    <location>
        <begin position="526"/>
        <end position="541"/>
    </location>
</feature>